<evidence type="ECO:0000256" key="5">
    <source>
        <dbReference type="ARBA" id="ARBA00011996"/>
    </source>
</evidence>
<dbReference type="PANTHER" id="PTHR43030">
    <property type="entry name" value="PHOSPHOENOLPYRUVATE SYNTHASE"/>
    <property type="match status" value="1"/>
</dbReference>
<dbReference type="UniPathway" id="UPA00138"/>
<dbReference type="NCBIfam" id="NF005057">
    <property type="entry name" value="PRK06464.1"/>
    <property type="match status" value="1"/>
</dbReference>
<dbReference type="InterPro" id="IPR015813">
    <property type="entry name" value="Pyrv/PenolPyrv_kinase-like_dom"/>
</dbReference>
<dbReference type="InterPro" id="IPR040442">
    <property type="entry name" value="Pyrv_kinase-like_dom_sf"/>
</dbReference>
<dbReference type="PANTHER" id="PTHR43030:SF1">
    <property type="entry name" value="PHOSPHOENOLPYRUVATE SYNTHASE"/>
    <property type="match status" value="1"/>
</dbReference>
<dbReference type="Gene3D" id="3.20.20.60">
    <property type="entry name" value="Phosphoenolpyruvate-binding domains"/>
    <property type="match status" value="1"/>
</dbReference>
<dbReference type="GO" id="GO:0006094">
    <property type="term" value="P:gluconeogenesis"/>
    <property type="evidence" value="ECO:0007669"/>
    <property type="project" value="UniProtKB-UniPathway"/>
</dbReference>
<gene>
    <name evidence="18" type="ORF">UT72_C0011G0009</name>
</gene>
<dbReference type="GO" id="GO:0046872">
    <property type="term" value="F:metal ion binding"/>
    <property type="evidence" value="ECO:0007669"/>
    <property type="project" value="UniProtKB-KW"/>
</dbReference>
<evidence type="ECO:0000259" key="16">
    <source>
        <dbReference type="Pfam" id="PF01326"/>
    </source>
</evidence>
<keyword evidence="11" id="KW-0067">ATP-binding</keyword>
<dbReference type="GO" id="GO:0008986">
    <property type="term" value="F:pyruvate, water dikinase activity"/>
    <property type="evidence" value="ECO:0007669"/>
    <property type="project" value="UniProtKB-EC"/>
</dbReference>
<evidence type="ECO:0000256" key="8">
    <source>
        <dbReference type="ARBA" id="ARBA00022723"/>
    </source>
</evidence>
<dbReference type="SUPFAM" id="SSF51621">
    <property type="entry name" value="Phosphoenolpyruvate/pyruvate domain"/>
    <property type="match status" value="1"/>
</dbReference>
<dbReference type="InterPro" id="IPR000121">
    <property type="entry name" value="PEP_util_C"/>
</dbReference>
<dbReference type="SUPFAM" id="SSF52009">
    <property type="entry name" value="Phosphohistidine domain"/>
    <property type="match status" value="1"/>
</dbReference>
<evidence type="ECO:0000256" key="9">
    <source>
        <dbReference type="ARBA" id="ARBA00022741"/>
    </source>
</evidence>
<dbReference type="SUPFAM" id="SSF56059">
    <property type="entry name" value="Glutathione synthetase ATP-binding domain-like"/>
    <property type="match status" value="1"/>
</dbReference>
<dbReference type="InterPro" id="IPR036637">
    <property type="entry name" value="Phosphohistidine_dom_sf"/>
</dbReference>
<dbReference type="FunFam" id="3.30.1490.20:FF:000010">
    <property type="entry name" value="Phosphoenolpyruvate synthase"/>
    <property type="match status" value="1"/>
</dbReference>
<keyword evidence="18" id="KW-0670">Pyruvate</keyword>
<keyword evidence="8" id="KW-0479">Metal-binding</keyword>
<evidence type="ECO:0000259" key="17">
    <source>
        <dbReference type="Pfam" id="PF02896"/>
    </source>
</evidence>
<accession>A0A0G0SWT8</accession>
<dbReference type="Pfam" id="PF02896">
    <property type="entry name" value="PEP-utilizers_C"/>
    <property type="match status" value="1"/>
</dbReference>
<dbReference type="InterPro" id="IPR006319">
    <property type="entry name" value="PEP_synth"/>
</dbReference>
<comment type="cofactor">
    <cofactor evidence="1">
        <name>Mg(2+)</name>
        <dbReference type="ChEBI" id="CHEBI:18420"/>
    </cofactor>
</comment>
<dbReference type="InterPro" id="IPR008279">
    <property type="entry name" value="PEP-util_enz_mobile_dom"/>
</dbReference>
<feature type="non-terminal residue" evidence="18">
    <location>
        <position position="537"/>
    </location>
</feature>
<dbReference type="AlphaFoldDB" id="A0A0G0SWT8"/>
<sequence length="537" mass="58781">MVRARPLTLFFKDIDKEDIPSVGGKGANLGEMAGAGFPVPAGFAVTVSAYDRFLEENDLPLKIKKILDSLDVNNPEELNKASKDIQKIIKNSKIPSDVATEIISAYKKLSGLFKEALVAVRSSATAEDLPKASFAGQQATFLNTKGDTNLLIYVRECWASLFTPRSIFYRVENKIPHEIVKISVIVQKMIQSEASGVIFTIDPVTNEKDRIVIEAVWGLGEMIVQGSVVPDKYVVQKDTFLILSKEISDQPIELTRVGATTKEREVPLAKKDKQKISDEEIVKLARIAAKLHAHYFFPQDIEWAKEGKNLYIVQTRPITTTDNANAKITKEEEKKLKMEKSPILVGAPASPGIGTGIVKILESAKEINKIHQGDVLVTSMTSPDFVPAMKKASAIVTDKGGQTSHAAIVSRELGIPCVVGCENATAKLREGMVITVDGAKGEVYLGSRTIKEVKIKVPQAIIHAKTATKIYVNLAEVERAGEVAKLNVDGVGLLRAEFMIAGIGIHPKEAIKRKEQGRFIEKLANSLEVFCKAFNPR</sequence>
<evidence type="ECO:0000256" key="1">
    <source>
        <dbReference type="ARBA" id="ARBA00001946"/>
    </source>
</evidence>
<dbReference type="Pfam" id="PF00391">
    <property type="entry name" value="PEP-utilizers"/>
    <property type="match status" value="1"/>
</dbReference>
<evidence type="ECO:0000256" key="14">
    <source>
        <dbReference type="ARBA" id="ARBA00047700"/>
    </source>
</evidence>
<dbReference type="EMBL" id="LBXW01000011">
    <property type="protein sequence ID" value="KKR39265.1"/>
    <property type="molecule type" value="Genomic_DNA"/>
</dbReference>
<dbReference type="InterPro" id="IPR002192">
    <property type="entry name" value="PPDK_AMP/ATP-bd"/>
</dbReference>
<comment type="function">
    <text evidence="2">Catalyzes the phosphorylation of pyruvate to phosphoenolpyruvate.</text>
</comment>
<comment type="caution">
    <text evidence="18">The sequence shown here is derived from an EMBL/GenBank/DDBJ whole genome shotgun (WGS) entry which is preliminary data.</text>
</comment>
<evidence type="ECO:0000256" key="12">
    <source>
        <dbReference type="ARBA" id="ARBA00022842"/>
    </source>
</evidence>
<keyword evidence="10" id="KW-0418">Kinase</keyword>
<evidence type="ECO:0000256" key="2">
    <source>
        <dbReference type="ARBA" id="ARBA00002988"/>
    </source>
</evidence>
<name>A0A0G0SWT8_9BACT</name>
<evidence type="ECO:0000259" key="15">
    <source>
        <dbReference type="Pfam" id="PF00391"/>
    </source>
</evidence>
<dbReference type="GO" id="GO:0005524">
    <property type="term" value="F:ATP binding"/>
    <property type="evidence" value="ECO:0007669"/>
    <property type="project" value="UniProtKB-KW"/>
</dbReference>
<keyword evidence="7" id="KW-0808">Transferase</keyword>
<evidence type="ECO:0000256" key="4">
    <source>
        <dbReference type="ARBA" id="ARBA00007837"/>
    </source>
</evidence>
<evidence type="ECO:0000256" key="6">
    <source>
        <dbReference type="ARBA" id="ARBA00021623"/>
    </source>
</evidence>
<feature type="domain" description="PEP-utilising enzyme mobile" evidence="15">
    <location>
        <begin position="371"/>
        <end position="441"/>
    </location>
</feature>
<evidence type="ECO:0000256" key="11">
    <source>
        <dbReference type="ARBA" id="ARBA00022840"/>
    </source>
</evidence>
<dbReference type="Proteomes" id="UP000034687">
    <property type="component" value="Unassembled WGS sequence"/>
</dbReference>
<dbReference type="Pfam" id="PF01326">
    <property type="entry name" value="PPDK_N"/>
    <property type="match status" value="1"/>
</dbReference>
<evidence type="ECO:0000313" key="19">
    <source>
        <dbReference type="Proteomes" id="UP000034687"/>
    </source>
</evidence>
<dbReference type="EC" id="2.7.9.2" evidence="5"/>
<evidence type="ECO:0000256" key="3">
    <source>
        <dbReference type="ARBA" id="ARBA00004742"/>
    </source>
</evidence>
<dbReference type="InterPro" id="IPR013815">
    <property type="entry name" value="ATP_grasp_subdomain_1"/>
</dbReference>
<evidence type="ECO:0000313" key="18">
    <source>
        <dbReference type="EMBL" id="KKR39265.1"/>
    </source>
</evidence>
<feature type="domain" description="Pyruvate phosphate dikinase AMP/ATP-binding" evidence="16">
    <location>
        <begin position="20"/>
        <end position="334"/>
    </location>
</feature>
<reference evidence="18 19" key="1">
    <citation type="journal article" date="2015" name="Nature">
        <title>rRNA introns, odd ribosomes, and small enigmatic genomes across a large radiation of phyla.</title>
        <authorList>
            <person name="Brown C.T."/>
            <person name="Hug L.A."/>
            <person name="Thomas B.C."/>
            <person name="Sharon I."/>
            <person name="Castelle C.J."/>
            <person name="Singh A."/>
            <person name="Wilkins M.J."/>
            <person name="Williams K.H."/>
            <person name="Banfield J.F."/>
        </authorList>
    </citation>
    <scope>NUCLEOTIDE SEQUENCE [LARGE SCALE GENOMIC DNA]</scope>
</reference>
<keyword evidence="9" id="KW-0547">Nucleotide-binding</keyword>
<dbReference type="Gene3D" id="3.30.1490.20">
    <property type="entry name" value="ATP-grasp fold, A domain"/>
    <property type="match status" value="1"/>
</dbReference>
<evidence type="ECO:0000256" key="13">
    <source>
        <dbReference type="ARBA" id="ARBA00033470"/>
    </source>
</evidence>
<dbReference type="InterPro" id="IPR018274">
    <property type="entry name" value="PEP_util_AS"/>
</dbReference>
<keyword evidence="12" id="KW-0460">Magnesium</keyword>
<comment type="pathway">
    <text evidence="3">Carbohydrate biosynthesis; gluconeogenesis.</text>
</comment>
<dbReference type="Gene3D" id="3.30.470.20">
    <property type="entry name" value="ATP-grasp fold, B domain"/>
    <property type="match status" value="1"/>
</dbReference>
<feature type="domain" description="PEP-utilising enzyme C-terminal" evidence="17">
    <location>
        <begin position="456"/>
        <end position="510"/>
    </location>
</feature>
<comment type="catalytic activity">
    <reaction evidence="14">
        <text>pyruvate + ATP + H2O = phosphoenolpyruvate + AMP + phosphate + 2 H(+)</text>
        <dbReference type="Rhea" id="RHEA:11364"/>
        <dbReference type="ChEBI" id="CHEBI:15361"/>
        <dbReference type="ChEBI" id="CHEBI:15377"/>
        <dbReference type="ChEBI" id="CHEBI:15378"/>
        <dbReference type="ChEBI" id="CHEBI:30616"/>
        <dbReference type="ChEBI" id="CHEBI:43474"/>
        <dbReference type="ChEBI" id="CHEBI:58702"/>
        <dbReference type="ChEBI" id="CHEBI:456215"/>
        <dbReference type="EC" id="2.7.9.2"/>
    </reaction>
</comment>
<dbReference type="PROSITE" id="PS00370">
    <property type="entry name" value="PEP_ENZYMES_PHOS_SITE"/>
    <property type="match status" value="1"/>
</dbReference>
<protein>
    <recommendedName>
        <fullName evidence="6">Phosphoenolpyruvate synthase</fullName>
        <ecNumber evidence="5">2.7.9.2</ecNumber>
    </recommendedName>
    <alternativeName>
        <fullName evidence="13">Pyruvate, water dikinase</fullName>
    </alternativeName>
</protein>
<comment type="similarity">
    <text evidence="4">Belongs to the PEP-utilizing enzyme family.</text>
</comment>
<evidence type="ECO:0000256" key="10">
    <source>
        <dbReference type="ARBA" id="ARBA00022777"/>
    </source>
</evidence>
<evidence type="ECO:0000256" key="7">
    <source>
        <dbReference type="ARBA" id="ARBA00022679"/>
    </source>
</evidence>
<dbReference type="Gene3D" id="3.50.30.10">
    <property type="entry name" value="Phosphohistidine domain"/>
    <property type="match status" value="1"/>
</dbReference>
<organism evidence="18 19">
    <name type="scientific">Candidatus Woesebacteria bacterium GW2011_GWB1_40_101</name>
    <dbReference type="NCBI Taxonomy" id="1618575"/>
    <lineage>
        <taxon>Bacteria</taxon>
        <taxon>Candidatus Woeseibacteriota</taxon>
    </lineage>
</organism>
<proteinExistence type="inferred from homology"/>